<evidence type="ECO:0000313" key="2">
    <source>
        <dbReference type="EMBL" id="QBH78512.1"/>
    </source>
</evidence>
<name>A0A481TC71_HHV2</name>
<dbReference type="EMBL" id="MH790584">
    <property type="protein sequence ID" value="QBH78512.1"/>
    <property type="molecule type" value="Genomic_DNA"/>
</dbReference>
<accession>A0A481TC71</accession>
<reference evidence="2" key="1">
    <citation type="submission" date="2018-08" db="EMBL/GenBank/DDBJ databases">
        <title>HSV2 whole genome sequences from clinical isolates.</title>
        <authorList>
            <person name="Roychoudhury P."/>
            <person name="Greninger A.L."/>
            <person name="Jerome K.R."/>
            <person name="Johnston C."/>
            <person name="Wald A."/>
            <person name="Xie H."/>
        </authorList>
    </citation>
    <scope>NUCLEOTIDE SEQUENCE</scope>
    <source>
        <strain evidence="1">2003-24998</strain>
        <strain evidence="2">2012-10336</strain>
    </source>
</reference>
<protein>
    <submittedName>
        <fullName evidence="2">Uncharacterized protein</fullName>
    </submittedName>
</protein>
<proteinExistence type="predicted"/>
<sequence>MNRNASCTRGMRTKQLIHMLAIIGRASRPRRPLTSSRSPRDSPVVSVECRITLVCSAVIAPPGAPWGRLKNP</sequence>
<dbReference type="EMBL" id="MH790583">
    <property type="protein sequence ID" value="QBH78407.1"/>
    <property type="molecule type" value="Genomic_DNA"/>
</dbReference>
<organism evidence="2">
    <name type="scientific">Human herpesvirus 2</name>
    <name type="common">HHV-2</name>
    <name type="synonym">Human herpes simplex virus 2</name>
    <dbReference type="NCBI Taxonomy" id="10310"/>
    <lineage>
        <taxon>Viruses</taxon>
        <taxon>Duplodnaviria</taxon>
        <taxon>Heunggongvirae</taxon>
        <taxon>Peploviricota</taxon>
        <taxon>Herviviricetes</taxon>
        <taxon>Herpesvirales</taxon>
        <taxon>Orthoherpesviridae</taxon>
        <taxon>Alphaherpesvirinae</taxon>
        <taxon>Simplexvirus</taxon>
        <taxon>Simplexvirus humanalpha2</taxon>
    </lineage>
</organism>
<evidence type="ECO:0000313" key="1">
    <source>
        <dbReference type="EMBL" id="QBH78407.1"/>
    </source>
</evidence>
<organismHost>
    <name type="scientific">Homo sapiens</name>
    <name type="common">Human</name>
    <dbReference type="NCBI Taxonomy" id="9606"/>
</organismHost>